<dbReference type="STRING" id="225849.swp_1750"/>
<feature type="domain" description="HAMP" evidence="7">
    <location>
        <begin position="283"/>
        <end position="336"/>
    </location>
</feature>
<dbReference type="InterPro" id="IPR003660">
    <property type="entry name" value="HAMP_dom"/>
</dbReference>
<evidence type="ECO:0000259" key="7">
    <source>
        <dbReference type="PROSITE" id="PS50885"/>
    </source>
</evidence>
<accession>B8CN17</accession>
<evidence type="ECO:0000256" key="3">
    <source>
        <dbReference type="ARBA" id="ARBA00029447"/>
    </source>
</evidence>
<evidence type="ECO:0000256" key="1">
    <source>
        <dbReference type="ARBA" id="ARBA00004370"/>
    </source>
</evidence>
<gene>
    <name evidence="8" type="ordered locus">swp_1750</name>
</gene>
<dbReference type="eggNOG" id="COG0840">
    <property type="taxonomic scope" value="Bacteria"/>
</dbReference>
<reference evidence="8 9" key="1">
    <citation type="journal article" date="2008" name="PLoS ONE">
        <title>Environmental adaptation: genomic analysis of the piezotolerant and psychrotolerant deep-sea iron reducing bacterium Shewanella piezotolerans WP3.</title>
        <authorList>
            <person name="Wang F."/>
            <person name="Wang J."/>
            <person name="Jian H."/>
            <person name="Zhang B."/>
            <person name="Li S."/>
            <person name="Wang F."/>
            <person name="Zeng X."/>
            <person name="Gao L."/>
            <person name="Bartlett D.H."/>
            <person name="Yu J."/>
            <person name="Hu S."/>
            <person name="Xiao X."/>
        </authorList>
    </citation>
    <scope>NUCLEOTIDE SEQUENCE [LARGE SCALE GENOMIC DNA]</scope>
    <source>
        <strain evidence="9">WP3 / JCM 13877</strain>
    </source>
</reference>
<evidence type="ECO:0000256" key="5">
    <source>
        <dbReference type="SAM" id="Phobius"/>
    </source>
</evidence>
<feature type="domain" description="Methyl-accepting transducer" evidence="6">
    <location>
        <begin position="337"/>
        <end position="573"/>
    </location>
</feature>
<sequence>MLNTDISLARKLAILIGVVVTSLLILLLSSQYFAAKHDSLSKMKTAILDINIVALQLRRNEKDFLLRQDDKYRKSFEDNYIKITALIDQLDTRMQQISVADLQASFEQYKRHFLALVGSMKQRGLDKDSGSYGQLRAATHDLEALLYQQKQTDNLVTLLTVRRHEKDYMLRQDEKYLDALFEQLAKLQASVDDTPEISSSITSYQRAITRYKNLDLAIGLTPEEGLRGKMRQSTHRAEALLSESTTALSQYIERQSRWAFWLSLVIFLLVSFGLTLLIIRLSKSITEPIAVAVKSINNIITKRDFTLRLVKQSNDEFGDIIEAINKFIAFTQQINVSVSELRDVTLAVEKNAVISQEKLLQQQGKSEFVASSSLELEYSVDEIVKSTNTTAETAAKIALQAANGKSQLDMMHSHLSSNTDSLISSVNSIGLLEEKCSNINSFIDEIKSIADQTNLLALNAAIEAARAGEHGRGFSVVADEVRSLAGRTQESTEQITHIIGELQLITTSVVTDVGHIKDASINNLQDVSNSSKMLEEVIEEVESIHNMTTGIATAVEQQSVAIRTINANITTIKDNCTELSTQAKTNRETCLLANEKTLQLGVF</sequence>
<dbReference type="AlphaFoldDB" id="B8CN17"/>
<comment type="subcellular location">
    <subcellularLocation>
        <location evidence="1">Membrane</location>
    </subcellularLocation>
</comment>
<dbReference type="InterPro" id="IPR004089">
    <property type="entry name" value="MCPsignal_dom"/>
</dbReference>
<dbReference type="SMART" id="SM00283">
    <property type="entry name" value="MA"/>
    <property type="match status" value="1"/>
</dbReference>
<keyword evidence="5" id="KW-1133">Transmembrane helix</keyword>
<dbReference type="Pfam" id="PF00015">
    <property type="entry name" value="MCPsignal"/>
    <property type="match status" value="1"/>
</dbReference>
<dbReference type="SUPFAM" id="SSF58104">
    <property type="entry name" value="Methyl-accepting chemotaxis protein (MCP) signaling domain"/>
    <property type="match status" value="1"/>
</dbReference>
<organism evidence="8 9">
    <name type="scientific">Shewanella piezotolerans (strain WP3 / JCM 13877)</name>
    <dbReference type="NCBI Taxonomy" id="225849"/>
    <lineage>
        <taxon>Bacteria</taxon>
        <taxon>Pseudomonadati</taxon>
        <taxon>Pseudomonadota</taxon>
        <taxon>Gammaproteobacteria</taxon>
        <taxon>Alteromonadales</taxon>
        <taxon>Shewanellaceae</taxon>
        <taxon>Shewanella</taxon>
    </lineage>
</organism>
<dbReference type="GO" id="GO:0016020">
    <property type="term" value="C:membrane"/>
    <property type="evidence" value="ECO:0007669"/>
    <property type="project" value="UniProtKB-SubCell"/>
</dbReference>
<dbReference type="KEGG" id="swp:swp_1750"/>
<evidence type="ECO:0000313" key="8">
    <source>
        <dbReference type="EMBL" id="ACJ28519.1"/>
    </source>
</evidence>
<comment type="similarity">
    <text evidence="3">Belongs to the methyl-accepting chemotaxis (MCP) protein family.</text>
</comment>
<proteinExistence type="inferred from homology"/>
<protein>
    <submittedName>
        <fullName evidence="8">Methyl-accepting chemotaxis protein (CHASE3,HAMP,MCP domains)</fullName>
    </submittedName>
</protein>
<dbReference type="GO" id="GO:0007165">
    <property type="term" value="P:signal transduction"/>
    <property type="evidence" value="ECO:0007669"/>
    <property type="project" value="UniProtKB-KW"/>
</dbReference>
<dbReference type="HOGENOM" id="CLU_000445_107_27_6"/>
<name>B8CN17_SHEPW</name>
<dbReference type="GO" id="GO:0006935">
    <property type="term" value="P:chemotaxis"/>
    <property type="evidence" value="ECO:0007669"/>
    <property type="project" value="UniProtKB-ARBA"/>
</dbReference>
<keyword evidence="9" id="KW-1185">Reference proteome</keyword>
<dbReference type="PANTHER" id="PTHR32089">
    <property type="entry name" value="METHYL-ACCEPTING CHEMOTAXIS PROTEIN MCPB"/>
    <property type="match status" value="1"/>
</dbReference>
<evidence type="ECO:0000313" key="9">
    <source>
        <dbReference type="Proteomes" id="UP000000753"/>
    </source>
</evidence>
<keyword evidence="5" id="KW-0812">Transmembrane</keyword>
<feature type="transmembrane region" description="Helical" evidence="5">
    <location>
        <begin position="258"/>
        <end position="279"/>
    </location>
</feature>
<evidence type="ECO:0000256" key="2">
    <source>
        <dbReference type="ARBA" id="ARBA00023224"/>
    </source>
</evidence>
<dbReference type="InterPro" id="IPR032255">
    <property type="entry name" value="HBM"/>
</dbReference>
<dbReference type="PROSITE" id="PS50111">
    <property type="entry name" value="CHEMOTAXIS_TRANSDUC_2"/>
    <property type="match status" value="1"/>
</dbReference>
<keyword evidence="5" id="KW-0472">Membrane</keyword>
<dbReference type="Proteomes" id="UP000000753">
    <property type="component" value="Chromosome"/>
</dbReference>
<keyword evidence="2 4" id="KW-0807">Transducer</keyword>
<dbReference type="Gene3D" id="1.10.287.950">
    <property type="entry name" value="Methyl-accepting chemotaxis protein"/>
    <property type="match status" value="1"/>
</dbReference>
<dbReference type="EMBL" id="CP000472">
    <property type="protein sequence ID" value="ACJ28519.1"/>
    <property type="molecule type" value="Genomic_DNA"/>
</dbReference>
<evidence type="ECO:0000259" key="6">
    <source>
        <dbReference type="PROSITE" id="PS50111"/>
    </source>
</evidence>
<dbReference type="PROSITE" id="PS50885">
    <property type="entry name" value="HAMP"/>
    <property type="match status" value="1"/>
</dbReference>
<dbReference type="Gene3D" id="6.10.340.10">
    <property type="match status" value="1"/>
</dbReference>
<evidence type="ECO:0000256" key="4">
    <source>
        <dbReference type="PROSITE-ProRule" id="PRU00284"/>
    </source>
</evidence>
<dbReference type="SMART" id="SM01358">
    <property type="entry name" value="HBM"/>
    <property type="match status" value="1"/>
</dbReference>
<feature type="transmembrane region" description="Helical" evidence="5">
    <location>
        <begin position="12"/>
        <end position="34"/>
    </location>
</feature>
<dbReference type="PANTHER" id="PTHR32089:SF112">
    <property type="entry name" value="LYSOZYME-LIKE PROTEIN-RELATED"/>
    <property type="match status" value="1"/>
</dbReference>